<dbReference type="OrthoDB" id="16911at2759"/>
<sequence length="137" mass="16199">MFPPAFLGIRRFIEIADFYNCLFLTVDRDLDIFKPIMKRKQLRYCWTYLHAIRLAFLVLFDIKQAISAGPLLKYIEARKGPERKDTWKNVIDCFDGKKVVFHTATPFKDNEPLVEILRGKLEKVFEISREKLEGKKD</sequence>
<protein>
    <submittedName>
        <fullName evidence="1">Uncharacterized protein</fullName>
    </submittedName>
</protein>
<dbReference type="Proteomes" id="UP000198287">
    <property type="component" value="Unassembled WGS sequence"/>
</dbReference>
<comment type="caution">
    <text evidence="1">The sequence shown here is derived from an EMBL/GenBank/DDBJ whole genome shotgun (WGS) entry which is preliminary data.</text>
</comment>
<reference evidence="1 2" key="1">
    <citation type="submission" date="2015-12" db="EMBL/GenBank/DDBJ databases">
        <title>The genome of Folsomia candida.</title>
        <authorList>
            <person name="Faddeeva A."/>
            <person name="Derks M.F."/>
            <person name="Anvar Y."/>
            <person name="Smit S."/>
            <person name="Van Straalen N."/>
            <person name="Roelofs D."/>
        </authorList>
    </citation>
    <scope>NUCLEOTIDE SEQUENCE [LARGE SCALE GENOMIC DNA]</scope>
    <source>
        <strain evidence="1 2">VU population</strain>
        <tissue evidence="1">Whole body</tissue>
    </source>
</reference>
<proteinExistence type="predicted"/>
<dbReference type="EMBL" id="LNIX01000029">
    <property type="protein sequence ID" value="OXA41420.1"/>
    <property type="molecule type" value="Genomic_DNA"/>
</dbReference>
<evidence type="ECO:0000313" key="2">
    <source>
        <dbReference type="Proteomes" id="UP000198287"/>
    </source>
</evidence>
<accession>A0A226D8F2</accession>
<evidence type="ECO:0000313" key="1">
    <source>
        <dbReference type="EMBL" id="OXA41420.1"/>
    </source>
</evidence>
<organism evidence="1 2">
    <name type="scientific">Folsomia candida</name>
    <name type="common">Springtail</name>
    <dbReference type="NCBI Taxonomy" id="158441"/>
    <lineage>
        <taxon>Eukaryota</taxon>
        <taxon>Metazoa</taxon>
        <taxon>Ecdysozoa</taxon>
        <taxon>Arthropoda</taxon>
        <taxon>Hexapoda</taxon>
        <taxon>Collembola</taxon>
        <taxon>Entomobryomorpha</taxon>
        <taxon>Isotomoidea</taxon>
        <taxon>Isotomidae</taxon>
        <taxon>Proisotominae</taxon>
        <taxon>Folsomia</taxon>
    </lineage>
</organism>
<dbReference type="AlphaFoldDB" id="A0A226D8F2"/>
<gene>
    <name evidence="1" type="ORF">Fcan01_23898</name>
</gene>
<keyword evidence="2" id="KW-1185">Reference proteome</keyword>
<name>A0A226D8F2_FOLCA</name>